<dbReference type="GO" id="GO:0008840">
    <property type="term" value="F:4-hydroxy-tetrahydrodipicolinate synthase activity"/>
    <property type="evidence" value="ECO:0007669"/>
    <property type="project" value="UniProtKB-UniRule"/>
</dbReference>
<protein>
    <recommendedName>
        <fullName evidence="4 12">4-hydroxy-tetrahydrodipicolinate synthase</fullName>
        <shortName evidence="12">HTPA synthase</shortName>
        <ecNumber evidence="4 12">4.3.3.7</ecNumber>
    </recommendedName>
</protein>
<dbReference type="EC" id="4.3.3.7" evidence="4 12"/>
<evidence type="ECO:0000256" key="9">
    <source>
        <dbReference type="ARBA" id="ARBA00023239"/>
    </source>
</evidence>
<keyword evidence="8 12" id="KW-0457">Lysine biosynthesis</keyword>
<keyword evidence="17" id="KW-1185">Reference proteome</keyword>
<dbReference type="InterPro" id="IPR002220">
    <property type="entry name" value="DapA-like"/>
</dbReference>
<comment type="caution">
    <text evidence="12">Was originally thought to be a dihydrodipicolinate synthase (DHDPS), catalyzing the condensation of (S)-aspartate-beta-semialdehyde [(S)-ASA] and pyruvate to dihydrodipicolinate (DHDP). However, it was shown in E.coli that the product of the enzymatic reaction is not dihydrodipicolinate but in fact (4S)-4-hydroxy-2,3,4,5-tetrahydro-(2S)-dipicolinic acid (HTPA), and that the consecutive dehydration reaction leading to DHDP is not spontaneous but catalyzed by DapB.</text>
</comment>
<comment type="similarity">
    <text evidence="3 12 13">Belongs to the DapA family.</text>
</comment>
<dbReference type="PIRSF" id="PIRSF001365">
    <property type="entry name" value="DHDPS"/>
    <property type="match status" value="1"/>
</dbReference>
<comment type="subunit">
    <text evidence="12">Homotetramer; dimer of dimers.</text>
</comment>
<dbReference type="Gene3D" id="3.20.20.70">
    <property type="entry name" value="Aldolase class I"/>
    <property type="match status" value="1"/>
</dbReference>
<dbReference type="InterPro" id="IPR020624">
    <property type="entry name" value="Schiff_base-form_aldolases_CS"/>
</dbReference>
<dbReference type="InterPro" id="IPR020625">
    <property type="entry name" value="Schiff_base-form_aldolases_AS"/>
</dbReference>
<dbReference type="STRING" id="392015.SAMN05421543_10790"/>
<feature type="active site" description="Proton donor/acceptor" evidence="12 14">
    <location>
        <position position="134"/>
    </location>
</feature>
<dbReference type="AlphaFoldDB" id="A0A1I7ISI7"/>
<dbReference type="InterPro" id="IPR005263">
    <property type="entry name" value="DapA"/>
</dbReference>
<evidence type="ECO:0000256" key="11">
    <source>
        <dbReference type="ARBA" id="ARBA00047836"/>
    </source>
</evidence>
<dbReference type="HAMAP" id="MF_00418">
    <property type="entry name" value="DapA"/>
    <property type="match status" value="1"/>
</dbReference>
<feature type="site" description="Part of a proton relay during catalysis" evidence="12">
    <location>
        <position position="45"/>
    </location>
</feature>
<comment type="catalytic activity">
    <reaction evidence="11 12">
        <text>L-aspartate 4-semialdehyde + pyruvate = (2S,4S)-4-hydroxy-2,3,4,5-tetrahydrodipicolinate + H2O + H(+)</text>
        <dbReference type="Rhea" id="RHEA:34171"/>
        <dbReference type="ChEBI" id="CHEBI:15361"/>
        <dbReference type="ChEBI" id="CHEBI:15377"/>
        <dbReference type="ChEBI" id="CHEBI:15378"/>
        <dbReference type="ChEBI" id="CHEBI:67139"/>
        <dbReference type="ChEBI" id="CHEBI:537519"/>
        <dbReference type="EC" id="4.3.3.7"/>
    </reaction>
</comment>
<dbReference type="SMART" id="SM01130">
    <property type="entry name" value="DHDPS"/>
    <property type="match status" value="1"/>
</dbReference>
<evidence type="ECO:0000256" key="2">
    <source>
        <dbReference type="ARBA" id="ARBA00005120"/>
    </source>
</evidence>
<evidence type="ECO:0000256" key="7">
    <source>
        <dbReference type="ARBA" id="ARBA00022915"/>
    </source>
</evidence>
<keyword evidence="10 12" id="KW-0704">Schiff base</keyword>
<keyword evidence="7 12" id="KW-0220">Diaminopimelate biosynthesis</keyword>
<reference evidence="17" key="1">
    <citation type="submission" date="2016-10" db="EMBL/GenBank/DDBJ databases">
        <authorList>
            <person name="Varghese N."/>
        </authorList>
    </citation>
    <scope>NUCLEOTIDE SEQUENCE [LARGE SCALE GENOMIC DNA]</scope>
    <source>
        <strain evidence="17">DSM 17980</strain>
    </source>
</reference>
<feature type="active site" description="Schiff-base intermediate with substrate" evidence="12 14">
    <location>
        <position position="162"/>
    </location>
</feature>
<dbReference type="RefSeq" id="WP_074951406.1">
    <property type="nucleotide sequence ID" value="NZ_FPBV01000007.1"/>
</dbReference>
<dbReference type="GO" id="GO:0019877">
    <property type="term" value="P:diaminopimelate biosynthetic process"/>
    <property type="evidence" value="ECO:0007669"/>
    <property type="project" value="UniProtKB-UniRule"/>
</dbReference>
<evidence type="ECO:0000256" key="8">
    <source>
        <dbReference type="ARBA" id="ARBA00023154"/>
    </source>
</evidence>
<feature type="binding site" evidence="12 15">
    <location>
        <position position="204"/>
    </location>
    <ligand>
        <name>pyruvate</name>
        <dbReference type="ChEBI" id="CHEBI:15361"/>
    </ligand>
</feature>
<dbReference type="eggNOG" id="COG0329">
    <property type="taxonomic scope" value="Bacteria"/>
</dbReference>
<dbReference type="CDD" id="cd00950">
    <property type="entry name" value="DHDPS"/>
    <property type="match status" value="1"/>
</dbReference>
<dbReference type="UniPathway" id="UPA00034">
    <property type="reaction ID" value="UER00017"/>
</dbReference>
<feature type="site" description="Part of a proton relay during catalysis" evidence="12">
    <location>
        <position position="108"/>
    </location>
</feature>
<dbReference type="SUPFAM" id="SSF51569">
    <property type="entry name" value="Aldolase"/>
    <property type="match status" value="1"/>
</dbReference>
<dbReference type="NCBIfam" id="TIGR00674">
    <property type="entry name" value="dapA"/>
    <property type="match status" value="1"/>
</dbReference>
<gene>
    <name evidence="12" type="primary">dapA</name>
    <name evidence="16" type="ORF">SAMN05421543_10790</name>
</gene>
<feature type="binding site" evidence="12 15">
    <location>
        <position position="46"/>
    </location>
    <ligand>
        <name>pyruvate</name>
        <dbReference type="ChEBI" id="CHEBI:15361"/>
    </ligand>
</feature>
<organism evidence="16 17">
    <name type="scientific">Alicyclobacillus macrosporangiidus</name>
    <dbReference type="NCBI Taxonomy" id="392015"/>
    <lineage>
        <taxon>Bacteria</taxon>
        <taxon>Bacillati</taxon>
        <taxon>Bacillota</taxon>
        <taxon>Bacilli</taxon>
        <taxon>Bacillales</taxon>
        <taxon>Alicyclobacillaceae</taxon>
        <taxon>Alicyclobacillus</taxon>
    </lineage>
</organism>
<comment type="pathway">
    <text evidence="2 12">Amino-acid biosynthesis; L-lysine biosynthesis via DAP pathway; (S)-tetrahydrodipicolinate from L-aspartate: step 3/4.</text>
</comment>
<evidence type="ECO:0000256" key="10">
    <source>
        <dbReference type="ARBA" id="ARBA00023270"/>
    </source>
</evidence>
<dbReference type="PROSITE" id="PS00666">
    <property type="entry name" value="DHDPS_2"/>
    <property type="match status" value="1"/>
</dbReference>
<dbReference type="PANTHER" id="PTHR12128:SF66">
    <property type="entry name" value="4-HYDROXY-2-OXOGLUTARATE ALDOLASE, MITOCHONDRIAL"/>
    <property type="match status" value="1"/>
</dbReference>
<evidence type="ECO:0000256" key="12">
    <source>
        <dbReference type="HAMAP-Rule" id="MF_00418"/>
    </source>
</evidence>
<evidence type="ECO:0000313" key="17">
    <source>
        <dbReference type="Proteomes" id="UP000183508"/>
    </source>
</evidence>
<dbReference type="PROSITE" id="PS00665">
    <property type="entry name" value="DHDPS_1"/>
    <property type="match status" value="1"/>
</dbReference>
<evidence type="ECO:0000256" key="5">
    <source>
        <dbReference type="ARBA" id="ARBA00022490"/>
    </source>
</evidence>
<name>A0A1I7ISI7_9BACL</name>
<keyword evidence="5 12" id="KW-0963">Cytoplasm</keyword>
<evidence type="ECO:0000256" key="6">
    <source>
        <dbReference type="ARBA" id="ARBA00022605"/>
    </source>
</evidence>
<evidence type="ECO:0000256" key="13">
    <source>
        <dbReference type="PIRNR" id="PIRNR001365"/>
    </source>
</evidence>
<dbReference type="OrthoDB" id="9782828at2"/>
<dbReference type="PRINTS" id="PR00146">
    <property type="entry name" value="DHPICSNTHASE"/>
</dbReference>
<dbReference type="InterPro" id="IPR013785">
    <property type="entry name" value="Aldolase_TIM"/>
</dbReference>
<keyword evidence="6 12" id="KW-0028">Amino-acid biosynthesis</keyword>
<dbReference type="GO" id="GO:0009089">
    <property type="term" value="P:lysine biosynthetic process via diaminopimelate"/>
    <property type="evidence" value="ECO:0007669"/>
    <property type="project" value="UniProtKB-UniRule"/>
</dbReference>
<dbReference type="EMBL" id="FPBV01000007">
    <property type="protein sequence ID" value="SFU75915.1"/>
    <property type="molecule type" value="Genomic_DNA"/>
</dbReference>
<comment type="subcellular location">
    <subcellularLocation>
        <location evidence="12">Cytoplasm</location>
    </subcellularLocation>
</comment>
<keyword evidence="9 12" id="KW-0456">Lyase</keyword>
<proteinExistence type="inferred from homology"/>
<accession>A0A1I7ISI7</accession>
<dbReference type="Proteomes" id="UP000183508">
    <property type="component" value="Unassembled WGS sequence"/>
</dbReference>
<comment type="function">
    <text evidence="1 12">Catalyzes the condensation of (S)-aspartate-beta-semialdehyde [(S)-ASA] and pyruvate to 4-hydroxy-tetrahydrodipicolinate (HTPA).</text>
</comment>
<dbReference type="Pfam" id="PF00701">
    <property type="entry name" value="DHDPS"/>
    <property type="match status" value="1"/>
</dbReference>
<evidence type="ECO:0000256" key="15">
    <source>
        <dbReference type="PIRSR" id="PIRSR001365-2"/>
    </source>
</evidence>
<sequence length="294" mass="31155">MDFGRLVTAMATPFHSDGSLDESGLKSLVDHLIATGTTAIVACGTTGESPTLSHEEKLKVFEWTLRAADGRVPVIAGTGSNSTAGSIALSREAQALGVDGLLLVSPYYNRPTQEGLYAHFSAIAEAVDLPVMVYNIPSRTGVNIEVDTMLRLAQVPNITSVKEASGDFSHILRLAAEKPDDLILYSGDDKFTLPMMAVGGYGVVSVASHVVGPEMRAMIDAFVAGDTATARDWANRLLPVFEALFRVTSPAPLKAALRMLGLPGGGLRLPLVEAPASVVEELRRELNRLGKLTG</sequence>
<dbReference type="PANTHER" id="PTHR12128">
    <property type="entry name" value="DIHYDRODIPICOLINATE SYNTHASE"/>
    <property type="match status" value="1"/>
</dbReference>
<evidence type="ECO:0000256" key="1">
    <source>
        <dbReference type="ARBA" id="ARBA00003294"/>
    </source>
</evidence>
<evidence type="ECO:0000313" key="16">
    <source>
        <dbReference type="EMBL" id="SFU75915.1"/>
    </source>
</evidence>
<evidence type="ECO:0000256" key="14">
    <source>
        <dbReference type="PIRSR" id="PIRSR001365-1"/>
    </source>
</evidence>
<evidence type="ECO:0000256" key="3">
    <source>
        <dbReference type="ARBA" id="ARBA00007592"/>
    </source>
</evidence>
<dbReference type="GO" id="GO:0005829">
    <property type="term" value="C:cytosol"/>
    <property type="evidence" value="ECO:0007669"/>
    <property type="project" value="TreeGrafter"/>
</dbReference>
<evidence type="ECO:0000256" key="4">
    <source>
        <dbReference type="ARBA" id="ARBA00012086"/>
    </source>
</evidence>